<feature type="domain" description="GGDEF" evidence="2">
    <location>
        <begin position="175"/>
        <end position="309"/>
    </location>
</feature>
<accession>A0A927D1T2</accession>
<dbReference type="InterPro" id="IPR000160">
    <property type="entry name" value="GGDEF_dom"/>
</dbReference>
<comment type="caution">
    <text evidence="3">The sequence shown here is derived from an EMBL/GenBank/DDBJ whole genome shotgun (WGS) entry which is preliminary data.</text>
</comment>
<name>A0A927D1T2_9RHOB</name>
<dbReference type="CDD" id="cd01949">
    <property type="entry name" value="GGDEF"/>
    <property type="match status" value="1"/>
</dbReference>
<dbReference type="InterPro" id="IPR052163">
    <property type="entry name" value="DGC-Regulatory_Protein"/>
</dbReference>
<dbReference type="SUPFAM" id="SSF55073">
    <property type="entry name" value="Nucleotide cyclase"/>
    <property type="match status" value="1"/>
</dbReference>
<dbReference type="GO" id="GO:0003824">
    <property type="term" value="F:catalytic activity"/>
    <property type="evidence" value="ECO:0007669"/>
    <property type="project" value="UniProtKB-ARBA"/>
</dbReference>
<dbReference type="EMBL" id="JACTAG010000001">
    <property type="protein sequence ID" value="MBD3662384.1"/>
    <property type="molecule type" value="Genomic_DNA"/>
</dbReference>
<dbReference type="SMART" id="SM00267">
    <property type="entry name" value="GGDEF"/>
    <property type="match status" value="1"/>
</dbReference>
<dbReference type="PROSITE" id="PS50887">
    <property type="entry name" value="GGDEF"/>
    <property type="match status" value="1"/>
</dbReference>
<dbReference type="InterPro" id="IPR043128">
    <property type="entry name" value="Rev_trsase/Diguanyl_cyclase"/>
</dbReference>
<dbReference type="Pfam" id="PF00990">
    <property type="entry name" value="GGDEF"/>
    <property type="match status" value="1"/>
</dbReference>
<proteinExistence type="predicted"/>
<evidence type="ECO:0000259" key="2">
    <source>
        <dbReference type="PROSITE" id="PS50887"/>
    </source>
</evidence>
<organism evidence="3 4">
    <name type="scientific">Sulfitobacter aestuariivivens</name>
    <dbReference type="NCBI Taxonomy" id="2766981"/>
    <lineage>
        <taxon>Bacteria</taxon>
        <taxon>Pseudomonadati</taxon>
        <taxon>Pseudomonadota</taxon>
        <taxon>Alphaproteobacteria</taxon>
        <taxon>Rhodobacterales</taxon>
        <taxon>Roseobacteraceae</taxon>
        <taxon>Sulfitobacter</taxon>
    </lineage>
</organism>
<dbReference type="FunFam" id="3.30.70.270:FF:000001">
    <property type="entry name" value="Diguanylate cyclase domain protein"/>
    <property type="match status" value="1"/>
</dbReference>
<dbReference type="InterPro" id="IPR042463">
    <property type="entry name" value="HNOB_dom_associated_sf"/>
</dbReference>
<dbReference type="PANTHER" id="PTHR46663">
    <property type="entry name" value="DIGUANYLATE CYCLASE DGCT-RELATED"/>
    <property type="match status" value="1"/>
</dbReference>
<evidence type="ECO:0000313" key="3">
    <source>
        <dbReference type="EMBL" id="MBD3662384.1"/>
    </source>
</evidence>
<keyword evidence="4" id="KW-1185">Reference proteome</keyword>
<feature type="region of interest" description="Disordered" evidence="1">
    <location>
        <begin position="309"/>
        <end position="329"/>
    </location>
</feature>
<protein>
    <submittedName>
        <fullName evidence="3">GGDEF domain-containing protein</fullName>
    </submittedName>
</protein>
<sequence>MHLLVGPTGHITHAGPTIAKLRAEQSLIGQRFLEVFAINRPRAVASMQDLAANVRKKLHLELRDARRTSLKGIMVPLPEDPDSMILNLSFGISIVDAVRDYSLTNADFAATDLAIEMLYLVEAKTAAMAASRRLNMSLQGAKIAAEEQAFTDTLTGLKNRRAMDTVLARMIAGGGSFAVMHIDLDYFKAVNDTLGHAAGDHVLQEVARIMVDETRESDTVARVGGDEFTVILPNIAGYQTLQRVGERIIERLEVPVPFQGQECRISASIGTVWIRAGTPAQAEEVLADADVALYASKRAGRAQQTFYAPELRRAANAEGPPAGRDSRAG</sequence>
<dbReference type="PANTHER" id="PTHR46663:SF4">
    <property type="entry name" value="DIGUANYLATE CYCLASE DGCT-RELATED"/>
    <property type="match status" value="1"/>
</dbReference>
<dbReference type="Gene3D" id="3.30.450.260">
    <property type="entry name" value="Haem NO binding associated domain"/>
    <property type="match status" value="1"/>
</dbReference>
<evidence type="ECO:0000256" key="1">
    <source>
        <dbReference type="SAM" id="MobiDB-lite"/>
    </source>
</evidence>
<dbReference type="Gene3D" id="3.30.70.270">
    <property type="match status" value="1"/>
</dbReference>
<gene>
    <name evidence="3" type="ORF">H9Q16_00460</name>
</gene>
<dbReference type="InterPro" id="IPR029787">
    <property type="entry name" value="Nucleotide_cyclase"/>
</dbReference>
<dbReference type="AlphaFoldDB" id="A0A927D1T2"/>
<dbReference type="Proteomes" id="UP000635142">
    <property type="component" value="Unassembled WGS sequence"/>
</dbReference>
<dbReference type="NCBIfam" id="TIGR00254">
    <property type="entry name" value="GGDEF"/>
    <property type="match status" value="1"/>
</dbReference>
<evidence type="ECO:0000313" key="4">
    <source>
        <dbReference type="Proteomes" id="UP000635142"/>
    </source>
</evidence>
<reference evidence="3" key="1">
    <citation type="submission" date="2020-08" db="EMBL/GenBank/DDBJ databases">
        <title>Sulfitobacter aestuariivivens sp. nov., isolated from a tidal flat.</title>
        <authorList>
            <person name="Park S."/>
            <person name="Yoon J.-H."/>
        </authorList>
    </citation>
    <scope>NUCLEOTIDE SEQUENCE</scope>
    <source>
        <strain evidence="3">TSTF-M16</strain>
    </source>
</reference>